<proteinExistence type="predicted"/>
<comment type="caution">
    <text evidence="1">The sequence shown here is derived from an EMBL/GenBank/DDBJ whole genome shotgun (WGS) entry which is preliminary data.</text>
</comment>
<evidence type="ECO:0000313" key="2">
    <source>
        <dbReference type="Proteomes" id="UP000006729"/>
    </source>
</evidence>
<keyword evidence="2" id="KW-1185">Reference proteome</keyword>
<accession>A0ACC0SJ11</accession>
<sequence length="54" mass="6311">MREFVKGKLLTITGLKVNCRSARSQVFRDRGYSYCHIDMLRFLSLEVNHIVGDH</sequence>
<protein>
    <submittedName>
        <fullName evidence="1">Uncharacterized protein</fullName>
    </submittedName>
</protein>
<dbReference type="EMBL" id="CM009297">
    <property type="protein sequence ID" value="KAI9389223.1"/>
    <property type="molecule type" value="Genomic_DNA"/>
</dbReference>
<organism evidence="1 2">
    <name type="scientific">Populus trichocarpa</name>
    <name type="common">Western balsam poplar</name>
    <name type="synonym">Populus balsamifera subsp. trichocarpa</name>
    <dbReference type="NCBI Taxonomy" id="3694"/>
    <lineage>
        <taxon>Eukaryota</taxon>
        <taxon>Viridiplantae</taxon>
        <taxon>Streptophyta</taxon>
        <taxon>Embryophyta</taxon>
        <taxon>Tracheophyta</taxon>
        <taxon>Spermatophyta</taxon>
        <taxon>Magnoliopsida</taxon>
        <taxon>eudicotyledons</taxon>
        <taxon>Gunneridae</taxon>
        <taxon>Pentapetalae</taxon>
        <taxon>rosids</taxon>
        <taxon>fabids</taxon>
        <taxon>Malpighiales</taxon>
        <taxon>Salicaceae</taxon>
        <taxon>Saliceae</taxon>
        <taxon>Populus</taxon>
    </lineage>
</organism>
<name>A0ACC0SJ11_POPTR</name>
<reference evidence="1 2" key="1">
    <citation type="journal article" date="2006" name="Science">
        <title>The genome of black cottonwood, Populus trichocarpa (Torr. &amp; Gray).</title>
        <authorList>
            <person name="Tuskan G.A."/>
            <person name="Difazio S."/>
            <person name="Jansson S."/>
            <person name="Bohlmann J."/>
            <person name="Grigoriev I."/>
            <person name="Hellsten U."/>
            <person name="Putnam N."/>
            <person name="Ralph S."/>
            <person name="Rombauts S."/>
            <person name="Salamov A."/>
            <person name="Schein J."/>
            <person name="Sterck L."/>
            <person name="Aerts A."/>
            <person name="Bhalerao R.R."/>
            <person name="Bhalerao R.P."/>
            <person name="Blaudez D."/>
            <person name="Boerjan W."/>
            <person name="Brun A."/>
            <person name="Brunner A."/>
            <person name="Busov V."/>
            <person name="Campbell M."/>
            <person name="Carlson J."/>
            <person name="Chalot M."/>
            <person name="Chapman J."/>
            <person name="Chen G.L."/>
            <person name="Cooper D."/>
            <person name="Coutinho P.M."/>
            <person name="Couturier J."/>
            <person name="Covert S."/>
            <person name="Cronk Q."/>
            <person name="Cunningham R."/>
            <person name="Davis J."/>
            <person name="Degroeve S."/>
            <person name="Dejardin A."/>
            <person name="Depamphilis C."/>
            <person name="Detter J."/>
            <person name="Dirks B."/>
            <person name="Dubchak I."/>
            <person name="Duplessis S."/>
            <person name="Ehlting J."/>
            <person name="Ellis B."/>
            <person name="Gendler K."/>
            <person name="Goodstein D."/>
            <person name="Gribskov M."/>
            <person name="Grimwood J."/>
            <person name="Groover A."/>
            <person name="Gunter L."/>
            <person name="Hamberger B."/>
            <person name="Heinze B."/>
            <person name="Helariutta Y."/>
            <person name="Henrissat B."/>
            <person name="Holligan D."/>
            <person name="Holt R."/>
            <person name="Huang W."/>
            <person name="Islam-Faridi N."/>
            <person name="Jones S."/>
            <person name="Jones-Rhoades M."/>
            <person name="Jorgensen R."/>
            <person name="Joshi C."/>
            <person name="Kangasjarvi J."/>
            <person name="Karlsson J."/>
            <person name="Kelleher C."/>
            <person name="Kirkpatrick R."/>
            <person name="Kirst M."/>
            <person name="Kohler A."/>
            <person name="Kalluri U."/>
            <person name="Larimer F."/>
            <person name="Leebens-Mack J."/>
            <person name="Leple J.C."/>
            <person name="Locascio P."/>
            <person name="Lou Y."/>
            <person name="Lucas S."/>
            <person name="Martin F."/>
            <person name="Montanini B."/>
            <person name="Napoli C."/>
            <person name="Nelson D.R."/>
            <person name="Nelson C."/>
            <person name="Nieminen K."/>
            <person name="Nilsson O."/>
            <person name="Pereda V."/>
            <person name="Peter G."/>
            <person name="Philippe R."/>
            <person name="Pilate G."/>
            <person name="Poliakov A."/>
            <person name="Razumovskaya J."/>
            <person name="Richardson P."/>
            <person name="Rinaldi C."/>
            <person name="Ritland K."/>
            <person name="Rouze P."/>
            <person name="Ryaboy D."/>
            <person name="Schmutz J."/>
            <person name="Schrader J."/>
            <person name="Segerman B."/>
            <person name="Shin H."/>
            <person name="Siddiqui A."/>
            <person name="Sterky F."/>
            <person name="Terry A."/>
            <person name="Tsai C.J."/>
            <person name="Uberbacher E."/>
            <person name="Unneberg P."/>
            <person name="Vahala J."/>
            <person name="Wall K."/>
            <person name="Wessler S."/>
            <person name="Yang G."/>
            <person name="Yin T."/>
            <person name="Douglas C."/>
            <person name="Marra M."/>
            <person name="Sandberg G."/>
            <person name="Van de Peer Y."/>
            <person name="Rokhsar D."/>
        </authorList>
    </citation>
    <scope>NUCLEOTIDE SEQUENCE [LARGE SCALE GENOMIC DNA]</scope>
    <source>
        <strain evidence="2">cv. Nisqually</strain>
    </source>
</reference>
<evidence type="ECO:0000313" key="1">
    <source>
        <dbReference type="EMBL" id="KAI9389223.1"/>
    </source>
</evidence>
<gene>
    <name evidence="1" type="ORF">POPTR_008G017550v4</name>
</gene>
<dbReference type="Proteomes" id="UP000006729">
    <property type="component" value="Chromosome 8"/>
</dbReference>